<sequence>MVSTNKGSYSRVAMACQGGGSLGAYHIGALRAMQEAGYSPDTIAGISIGAFTAALIAGNTPQTRIAKLEKFWDTISWPDIPPMSNLTDEIKKFHNTLTSLQGFLFGQPNFFSPRFPIPQMQPKGTAASTSYYDTSKLKETLLQFVDFDGINSGKLGRLILGATRVKDGQLIFFDSAKMKIGPEHVMASGSMPPGFPGMVIDGDLYWDGGCASNTPLEGIFDADPKVDTLCFMVDLFAANGKEPQDMDEVTIKLKELQFASRTAHHIEHLSKRHNLSRYLQHLMDALPADLQKDPIMKEIQDFSNDTKFDIVHIAYDKPKYEVSSSDCEFSKMSIKDRATYGYQHMKAAIEHSPWLKEREAHIGSTIHKFVGTKHLSSS</sequence>
<dbReference type="EMBL" id="JAFKGL010000012">
    <property type="protein sequence ID" value="MBN9412690.1"/>
    <property type="molecule type" value="Genomic_DNA"/>
</dbReference>
<evidence type="ECO:0000256" key="4">
    <source>
        <dbReference type="PROSITE-ProRule" id="PRU01161"/>
    </source>
</evidence>
<evidence type="ECO:0000313" key="7">
    <source>
        <dbReference type="Proteomes" id="UP000664414"/>
    </source>
</evidence>
<dbReference type="AlphaFoldDB" id="A0A8J7TTA9"/>
<gene>
    <name evidence="6" type="ORF">J0H12_02025</name>
</gene>
<feature type="domain" description="PNPLA" evidence="5">
    <location>
        <begin position="14"/>
        <end position="220"/>
    </location>
</feature>
<dbReference type="SUPFAM" id="SSF52151">
    <property type="entry name" value="FabD/lysophospholipase-like"/>
    <property type="match status" value="1"/>
</dbReference>
<evidence type="ECO:0000256" key="3">
    <source>
        <dbReference type="ARBA" id="ARBA00023098"/>
    </source>
</evidence>
<dbReference type="Pfam" id="PF01734">
    <property type="entry name" value="Patatin"/>
    <property type="match status" value="1"/>
</dbReference>
<feature type="active site" description="Nucleophile" evidence="4">
    <location>
        <position position="47"/>
    </location>
</feature>
<dbReference type="Pfam" id="PF12536">
    <property type="entry name" value="DUF3734"/>
    <property type="match status" value="1"/>
</dbReference>
<evidence type="ECO:0000313" key="6">
    <source>
        <dbReference type="EMBL" id="MBN9412690.1"/>
    </source>
</evidence>
<dbReference type="Proteomes" id="UP000664414">
    <property type="component" value="Unassembled WGS sequence"/>
</dbReference>
<evidence type="ECO:0000256" key="1">
    <source>
        <dbReference type="ARBA" id="ARBA00022801"/>
    </source>
</evidence>
<dbReference type="PROSITE" id="PS51635">
    <property type="entry name" value="PNPLA"/>
    <property type="match status" value="1"/>
</dbReference>
<dbReference type="PANTHER" id="PTHR14226">
    <property type="entry name" value="NEUROPATHY TARGET ESTERASE/SWISS CHEESE D.MELANOGASTER"/>
    <property type="match status" value="1"/>
</dbReference>
<dbReference type="InterPro" id="IPR016035">
    <property type="entry name" value="Acyl_Trfase/lysoPLipase"/>
</dbReference>
<dbReference type="Gene3D" id="3.40.1090.10">
    <property type="entry name" value="Cytosolic phospholipase A2 catalytic domain"/>
    <property type="match status" value="2"/>
</dbReference>
<name>A0A8J7TTA9_9PROT</name>
<dbReference type="GO" id="GO:0016042">
    <property type="term" value="P:lipid catabolic process"/>
    <property type="evidence" value="ECO:0007669"/>
    <property type="project" value="UniProtKB-UniRule"/>
</dbReference>
<feature type="active site" description="Proton acceptor" evidence="4">
    <location>
        <position position="207"/>
    </location>
</feature>
<proteinExistence type="predicted"/>
<feature type="short sequence motif" description="GXSXG" evidence="4">
    <location>
        <begin position="45"/>
        <end position="49"/>
    </location>
</feature>
<comment type="caution">
    <text evidence="6">The sequence shown here is derived from an EMBL/GenBank/DDBJ whole genome shotgun (WGS) entry which is preliminary data.</text>
</comment>
<dbReference type="CDD" id="cd07209">
    <property type="entry name" value="Pat_hypo_Ecoli_Z1214_like"/>
    <property type="match status" value="1"/>
</dbReference>
<dbReference type="InterPro" id="IPR050301">
    <property type="entry name" value="NTE"/>
</dbReference>
<reference evidence="6" key="1">
    <citation type="submission" date="2021-02" db="EMBL/GenBank/DDBJ databases">
        <title>Thiocyanate and organic carbon inputs drive convergent selection for specific autotrophic Afipia and Thiobacillus strains within complex microbiomes.</title>
        <authorList>
            <person name="Huddy R.J."/>
            <person name="Sachdeva R."/>
            <person name="Kadzinga F."/>
            <person name="Kantor R.S."/>
            <person name="Harrison S.T.L."/>
            <person name="Banfield J.F."/>
        </authorList>
    </citation>
    <scope>NUCLEOTIDE SEQUENCE</scope>
    <source>
        <strain evidence="6">SCN18_10_11_15_R4_P_38_20</strain>
    </source>
</reference>
<keyword evidence="3 4" id="KW-0443">Lipid metabolism</keyword>
<organism evidence="6 7">
    <name type="scientific">Candidatus Paracaedimonas acanthamoebae</name>
    <dbReference type="NCBI Taxonomy" id="244581"/>
    <lineage>
        <taxon>Bacteria</taxon>
        <taxon>Pseudomonadati</taxon>
        <taxon>Pseudomonadota</taxon>
        <taxon>Alphaproteobacteria</taxon>
        <taxon>Holosporales</taxon>
        <taxon>Caedimonadaceae</taxon>
        <taxon>Candidatus Paracaedimonas</taxon>
    </lineage>
</organism>
<dbReference type="PANTHER" id="PTHR14226:SF57">
    <property type="entry name" value="BLR7027 PROTEIN"/>
    <property type="match status" value="1"/>
</dbReference>
<evidence type="ECO:0000256" key="2">
    <source>
        <dbReference type="ARBA" id="ARBA00022963"/>
    </source>
</evidence>
<keyword evidence="2 4" id="KW-0442">Lipid degradation</keyword>
<accession>A0A8J7TTA9</accession>
<dbReference type="GO" id="GO:0016787">
    <property type="term" value="F:hydrolase activity"/>
    <property type="evidence" value="ECO:0007669"/>
    <property type="project" value="UniProtKB-UniRule"/>
</dbReference>
<feature type="short sequence motif" description="GXGXXG" evidence="4">
    <location>
        <begin position="18"/>
        <end position="23"/>
    </location>
</feature>
<protein>
    <submittedName>
        <fullName evidence="6">Patatin-like phospholipase family protein</fullName>
    </submittedName>
</protein>
<dbReference type="InterPro" id="IPR021095">
    <property type="entry name" value="DUF3734"/>
</dbReference>
<dbReference type="InterPro" id="IPR002641">
    <property type="entry name" value="PNPLA_dom"/>
</dbReference>
<feature type="short sequence motif" description="DGA/G" evidence="4">
    <location>
        <begin position="207"/>
        <end position="209"/>
    </location>
</feature>
<evidence type="ECO:0000259" key="5">
    <source>
        <dbReference type="PROSITE" id="PS51635"/>
    </source>
</evidence>
<keyword evidence="1 4" id="KW-0378">Hydrolase</keyword>